<feature type="transmembrane region" description="Helical" evidence="6">
    <location>
        <begin position="33"/>
        <end position="52"/>
    </location>
</feature>
<dbReference type="Pfam" id="PF03706">
    <property type="entry name" value="LPG_synthase_TM"/>
    <property type="match status" value="1"/>
</dbReference>
<feature type="transmembrane region" description="Helical" evidence="6">
    <location>
        <begin position="103"/>
        <end position="130"/>
    </location>
</feature>
<comment type="caution">
    <text evidence="7">The sequence shown here is derived from an EMBL/GenBank/DDBJ whole genome shotgun (WGS) entry which is preliminary data.</text>
</comment>
<keyword evidence="3 6" id="KW-0812">Transmembrane</keyword>
<sequence length="331" mass="37916">MLIGILISVFFLYLILPGLQLPEVWRAMGQANYWWIVPGVAVYMVGLWARTWRWHYMLRHLKPVSLGRLFPVVCIGYFGNNVYPFRAGEVMRAYVLWQREEIPISSSLATVIIERVFDGLVMLLFVFLALPFAPIPASFQRFVVFVTFLLLIVTALFIWVTVRPRRIETLYDWLAEHLLPARIRERTDGYFERFMEGLGSLSSGRDLLLIFATSIVVWLMETVKYWFVMHAFAFSVSFLALMLINGIVNLATTLPSAPGYIGTFDTPAIETLTAYGIDTQLAASYTLTLHAALWAPVTLLGAYYFWREQLRWSDFNKAQDRAAQGEAAVLE</sequence>
<feature type="transmembrane region" description="Helical" evidence="6">
    <location>
        <begin position="142"/>
        <end position="162"/>
    </location>
</feature>
<evidence type="ECO:0000256" key="1">
    <source>
        <dbReference type="ARBA" id="ARBA00004651"/>
    </source>
</evidence>
<dbReference type="PANTHER" id="PTHR39087:SF2">
    <property type="entry name" value="UPF0104 MEMBRANE PROTEIN MJ1595"/>
    <property type="match status" value="1"/>
</dbReference>
<reference evidence="7" key="1">
    <citation type="submission" date="2019-09" db="EMBL/GenBank/DDBJ databases">
        <title>Characterisation of the sponge microbiome using genome-centric metagenomics.</title>
        <authorList>
            <person name="Engelberts J.P."/>
            <person name="Robbins S.J."/>
            <person name="De Goeij J.M."/>
            <person name="Aranda M."/>
            <person name="Bell S.C."/>
            <person name="Webster N.S."/>
        </authorList>
    </citation>
    <scope>NUCLEOTIDE SEQUENCE</scope>
    <source>
        <strain evidence="7">SB0664_bin_27</strain>
    </source>
</reference>
<keyword evidence="4 6" id="KW-1133">Transmembrane helix</keyword>
<dbReference type="NCBIfam" id="TIGR00374">
    <property type="entry name" value="flippase-like domain"/>
    <property type="match status" value="1"/>
</dbReference>
<evidence type="ECO:0000256" key="5">
    <source>
        <dbReference type="ARBA" id="ARBA00023136"/>
    </source>
</evidence>
<protein>
    <submittedName>
        <fullName evidence="7">Flippase-like domain-containing protein</fullName>
    </submittedName>
</protein>
<dbReference type="PANTHER" id="PTHR39087">
    <property type="entry name" value="UPF0104 MEMBRANE PROTEIN MJ1595"/>
    <property type="match status" value="1"/>
</dbReference>
<evidence type="ECO:0000256" key="4">
    <source>
        <dbReference type="ARBA" id="ARBA00022989"/>
    </source>
</evidence>
<dbReference type="GO" id="GO:0005886">
    <property type="term" value="C:plasma membrane"/>
    <property type="evidence" value="ECO:0007669"/>
    <property type="project" value="UniProtKB-SubCell"/>
</dbReference>
<keyword evidence="5 6" id="KW-0472">Membrane</keyword>
<evidence type="ECO:0000256" key="2">
    <source>
        <dbReference type="ARBA" id="ARBA00022475"/>
    </source>
</evidence>
<organism evidence="7">
    <name type="scientific">Caldilineaceae bacterium SB0664_bin_27</name>
    <dbReference type="NCBI Taxonomy" id="2605260"/>
    <lineage>
        <taxon>Bacteria</taxon>
        <taxon>Bacillati</taxon>
        <taxon>Chloroflexota</taxon>
        <taxon>Caldilineae</taxon>
        <taxon>Caldilineales</taxon>
        <taxon>Caldilineaceae</taxon>
    </lineage>
</organism>
<accession>A0A6B0YY42</accession>
<dbReference type="EMBL" id="VXRG01000118">
    <property type="protein sequence ID" value="MXY94622.1"/>
    <property type="molecule type" value="Genomic_DNA"/>
</dbReference>
<gene>
    <name evidence="7" type="ORF">F4Y42_14365</name>
</gene>
<keyword evidence="2" id="KW-1003">Cell membrane</keyword>
<comment type="subcellular location">
    <subcellularLocation>
        <location evidence="1">Cell membrane</location>
        <topology evidence="1">Multi-pass membrane protein</topology>
    </subcellularLocation>
</comment>
<proteinExistence type="predicted"/>
<evidence type="ECO:0000256" key="6">
    <source>
        <dbReference type="SAM" id="Phobius"/>
    </source>
</evidence>
<dbReference type="AlphaFoldDB" id="A0A6B0YY42"/>
<feature type="transmembrane region" description="Helical" evidence="6">
    <location>
        <begin position="227"/>
        <end position="248"/>
    </location>
</feature>
<name>A0A6B0YY42_9CHLR</name>
<feature type="transmembrane region" description="Helical" evidence="6">
    <location>
        <begin position="282"/>
        <end position="306"/>
    </location>
</feature>
<evidence type="ECO:0000313" key="7">
    <source>
        <dbReference type="EMBL" id="MXY94622.1"/>
    </source>
</evidence>
<dbReference type="InterPro" id="IPR022791">
    <property type="entry name" value="L-PG_synthase/AglD"/>
</dbReference>
<evidence type="ECO:0000256" key="3">
    <source>
        <dbReference type="ARBA" id="ARBA00022692"/>
    </source>
</evidence>